<evidence type="ECO:0000256" key="2">
    <source>
        <dbReference type="SAM" id="MobiDB-lite"/>
    </source>
</evidence>
<dbReference type="SMART" id="SM00028">
    <property type="entry name" value="TPR"/>
    <property type="match status" value="3"/>
</dbReference>
<gene>
    <name evidence="4" type="ORF">EDD77_10142</name>
</gene>
<feature type="compositionally biased region" description="Low complexity" evidence="2">
    <location>
        <begin position="348"/>
        <end position="363"/>
    </location>
</feature>
<dbReference type="Gene3D" id="1.25.40.10">
    <property type="entry name" value="Tetratricopeptide repeat domain"/>
    <property type="match status" value="1"/>
</dbReference>
<keyword evidence="1" id="KW-0802">TPR repeat</keyword>
<proteinExistence type="predicted"/>
<dbReference type="STRING" id="1650663.GCA_001486665_01639"/>
<accession>A0A4R1R7P1</accession>
<evidence type="ECO:0000256" key="1">
    <source>
        <dbReference type="PROSITE-ProRule" id="PRU00339"/>
    </source>
</evidence>
<dbReference type="Proteomes" id="UP000295184">
    <property type="component" value="Unassembled WGS sequence"/>
</dbReference>
<dbReference type="InterPro" id="IPR019734">
    <property type="entry name" value="TPR_rpt"/>
</dbReference>
<dbReference type="InterPro" id="IPR011990">
    <property type="entry name" value="TPR-like_helical_dom_sf"/>
</dbReference>
<reference evidence="4 5" key="1">
    <citation type="submission" date="2019-03" db="EMBL/GenBank/DDBJ databases">
        <title>Genomic Encyclopedia of Type Strains, Phase IV (KMG-IV): sequencing the most valuable type-strain genomes for metagenomic binning, comparative biology and taxonomic classification.</title>
        <authorList>
            <person name="Goeker M."/>
        </authorList>
    </citation>
    <scope>NUCLEOTIDE SEQUENCE [LARGE SCALE GENOMIC DNA]</scope>
    <source>
        <strain evidence="4 5">DSM 100451</strain>
    </source>
</reference>
<dbReference type="EMBL" id="SLUM01000001">
    <property type="protein sequence ID" value="TCL61588.1"/>
    <property type="molecule type" value="Genomic_DNA"/>
</dbReference>
<dbReference type="RefSeq" id="WP_132587269.1">
    <property type="nucleotide sequence ID" value="NZ_SLUM01000001.1"/>
</dbReference>
<feature type="region of interest" description="Disordered" evidence="2">
    <location>
        <begin position="552"/>
        <end position="571"/>
    </location>
</feature>
<evidence type="ECO:0000313" key="4">
    <source>
        <dbReference type="EMBL" id="TCL61588.1"/>
    </source>
</evidence>
<dbReference type="InterPro" id="IPR020941">
    <property type="entry name" value="SUFU-like_domain"/>
</dbReference>
<dbReference type="SUPFAM" id="SSF48452">
    <property type="entry name" value="TPR-like"/>
    <property type="match status" value="2"/>
</dbReference>
<name>A0A4R1R7P1_9FIRM</name>
<dbReference type="Pfam" id="PF05076">
    <property type="entry name" value="SUFU"/>
    <property type="match status" value="1"/>
</dbReference>
<feature type="domain" description="Suppressor of fused-like" evidence="3">
    <location>
        <begin position="397"/>
        <end position="549"/>
    </location>
</feature>
<organism evidence="4 5">
    <name type="scientific">Allofournierella massiliensis</name>
    <dbReference type="NCBI Taxonomy" id="1650663"/>
    <lineage>
        <taxon>Bacteria</taxon>
        <taxon>Bacillati</taxon>
        <taxon>Bacillota</taxon>
        <taxon>Clostridia</taxon>
        <taxon>Eubacteriales</taxon>
        <taxon>Oscillospiraceae</taxon>
        <taxon>Allofournierella</taxon>
    </lineage>
</organism>
<evidence type="ECO:0000313" key="5">
    <source>
        <dbReference type="Proteomes" id="UP000295184"/>
    </source>
</evidence>
<protein>
    <submittedName>
        <fullName evidence="4">Suppressor of fused protein SUFU</fullName>
    </submittedName>
</protein>
<feature type="region of interest" description="Disordered" evidence="2">
    <location>
        <begin position="336"/>
        <end position="363"/>
    </location>
</feature>
<dbReference type="AlphaFoldDB" id="A0A4R1R7P1"/>
<dbReference type="PROSITE" id="PS50005">
    <property type="entry name" value="TPR"/>
    <property type="match status" value="1"/>
</dbReference>
<sequence length="1047" mass="115838">MTRLLDEKTRARVEELAARGRWYDALDLVQDQVEGAIDLGLVSREQMRADLELALLVARLDLGAAEYEAWQQAVQWLARLEEQGAGNLEWCRSLALARLYTGAPEESLRLARMGLSLDGQDEICRYLAAVLTAHFGDEAAAEQLLEEGLAACPGQTRLERALKGLRAGQGLEQIEAARLEAEGVCPAQSEERAGRGLRSPAEEALLCMLGDDEGLARAAAAFGAENPLFEGIYCFADLKFQGNFVNLRLDMNQRGAGKVSEAWAAALAARLEELDRLARAAIRKKEAGRRLELAHLLIERSGAFRLGYQVGRSREERLFAYQRFDANFERWGEPEYEDYSADEPPLPAEEQAAEPSAPPAAYTEEQKARLIEHLHRWLGPVSEVIPPAESGGVELLVLRPHRHRHWTVLVTCGMGAAPMNVPPELAGFGAERAEIMMYLPPHWDSRSADPQNAWPVGWLRLLAAMPREQGTWLGWGHTIPNGRPFAPGCGFTGVILLIPGGVPDAAAVCPLPGGGEVNLYQAAPLYNEEMAYKLEQEAEGLLRLFDEKELEPRAPLSSPARPNACPAQGGAPEDEALLAQIEAWNADRQYERILKAIEAVPPEQRGPKLLGQQARALNNLGRFEEALQVLDLCKEQSAADPLWHFRAGYAWYHLGREEKALEAFDRADELAPGDEETERYLDWCRSAIALPVQKQPFTERVRDYWADFAAREQELLALSEAGDAKKTRHLHAELLAGVFGGAEFSLDTAADGRLRLAVWAECMPTRLIQILYWQEKAPETLAERWVFWAGQPADPQAPALEGALVWPERRGEKAVMAVWAPGLHAGQDIAPAARLLSQAMGEGAALCRVERLEVLAAPRPQGGMPLRELRAKMAEWFCGGDEAALDQAQAIAWNYQNYYYEPSTQEDWALRQDVIAGATCCSELLADYYRGDDSRMDRLQADGVIGGFFFYSTEQVPEGQRVELRGKLEDELQKAAGDDLWILGGATGFAYSYIDCICFDLKTALNAASALLNRYPFAEIGFHVFRLNCGGVNLRDEAGLPAEEEQN</sequence>
<evidence type="ECO:0000259" key="3">
    <source>
        <dbReference type="Pfam" id="PF05076"/>
    </source>
</evidence>
<comment type="caution">
    <text evidence="4">The sequence shown here is derived from an EMBL/GenBank/DDBJ whole genome shotgun (WGS) entry which is preliminary data.</text>
</comment>
<feature type="repeat" description="TPR" evidence="1">
    <location>
        <begin position="641"/>
        <end position="674"/>
    </location>
</feature>